<dbReference type="EMBL" id="VSSQ01089599">
    <property type="protein sequence ID" value="MPN35792.1"/>
    <property type="molecule type" value="Genomic_DNA"/>
</dbReference>
<reference evidence="1" key="1">
    <citation type="submission" date="2019-08" db="EMBL/GenBank/DDBJ databases">
        <authorList>
            <person name="Kucharzyk K."/>
            <person name="Murdoch R.W."/>
            <person name="Higgins S."/>
            <person name="Loffler F."/>
        </authorList>
    </citation>
    <scope>NUCLEOTIDE SEQUENCE</scope>
</reference>
<evidence type="ECO:0000313" key="1">
    <source>
        <dbReference type="EMBL" id="MPN35792.1"/>
    </source>
</evidence>
<accession>A0A645HBQ2</accession>
<name>A0A645HBQ2_9ZZZZ</name>
<sequence length="121" mass="13712">MVGGIFLIGDDADVAADVKSTVADAERSEESRFDRLAELRKLFCIFVIMIDDKVIVFQAVKLGLEVLHRRFQAAGGLSDRFVVNGAAEYFQYPVRVVDLDKAAYGLVIFQRMLRHHRAYFL</sequence>
<protein>
    <submittedName>
        <fullName evidence="1">Uncharacterized protein</fullName>
    </submittedName>
</protein>
<organism evidence="1">
    <name type="scientific">bioreactor metagenome</name>
    <dbReference type="NCBI Taxonomy" id="1076179"/>
    <lineage>
        <taxon>unclassified sequences</taxon>
        <taxon>metagenomes</taxon>
        <taxon>ecological metagenomes</taxon>
    </lineage>
</organism>
<proteinExistence type="predicted"/>
<dbReference type="AlphaFoldDB" id="A0A645HBQ2"/>
<comment type="caution">
    <text evidence="1">The sequence shown here is derived from an EMBL/GenBank/DDBJ whole genome shotgun (WGS) entry which is preliminary data.</text>
</comment>
<gene>
    <name evidence="1" type="ORF">SDC9_183294</name>
</gene>